<reference evidence="1 2" key="1">
    <citation type="journal article" date="2020" name="Genome Biol. Evol.">
        <title>Comparative genomics of strictly vertically transmitted, feminizing microsporidia endosymbionts of amphipod crustaceans.</title>
        <authorList>
            <person name="Cormier A."/>
            <person name="Chebbi M.A."/>
            <person name="Giraud I."/>
            <person name="Wattier R."/>
            <person name="Teixeira M."/>
            <person name="Gilbert C."/>
            <person name="Rigaud T."/>
            <person name="Cordaux R."/>
        </authorList>
    </citation>
    <scope>NUCLEOTIDE SEQUENCE [LARGE SCALE GENOMIC DNA]</scope>
    <source>
        <strain evidence="1 2">Ou3-Ou53</strain>
    </source>
</reference>
<protein>
    <submittedName>
        <fullName evidence="1">Uncharacterized protein</fullName>
    </submittedName>
</protein>
<evidence type="ECO:0000313" key="1">
    <source>
        <dbReference type="EMBL" id="KAF9764096.1"/>
    </source>
</evidence>
<evidence type="ECO:0000313" key="2">
    <source>
        <dbReference type="Proteomes" id="UP000740883"/>
    </source>
</evidence>
<comment type="caution">
    <text evidence="1">The sequence shown here is derived from an EMBL/GenBank/DDBJ whole genome shotgun (WGS) entry which is preliminary data.</text>
</comment>
<organism evidence="1 2">
    <name type="scientific">Nosema granulosis</name>
    <dbReference type="NCBI Taxonomy" id="83296"/>
    <lineage>
        <taxon>Eukaryota</taxon>
        <taxon>Fungi</taxon>
        <taxon>Fungi incertae sedis</taxon>
        <taxon>Microsporidia</taxon>
        <taxon>Nosematidae</taxon>
        <taxon>Nosema</taxon>
    </lineage>
</organism>
<sequence length="103" mass="12044">KCYSRCCTLESKKCGIIENFSLVETEDSISDKNSFTLDQTLNHFEAIENINKLENYLLFNNPESLELIYQIRNNLEEKSQKTKTNCWDQLLNSRSAIDDIYIP</sequence>
<dbReference type="OrthoDB" id="10648965at2759"/>
<feature type="non-terminal residue" evidence="1">
    <location>
        <position position="1"/>
    </location>
</feature>
<dbReference type="EMBL" id="SBJO01000038">
    <property type="protein sequence ID" value="KAF9764096.1"/>
    <property type="molecule type" value="Genomic_DNA"/>
</dbReference>
<dbReference type="AlphaFoldDB" id="A0A9P6KZS4"/>
<accession>A0A9P6KZS4</accession>
<gene>
    <name evidence="1" type="ORF">NGRA_0828</name>
</gene>
<keyword evidence="2" id="KW-1185">Reference proteome</keyword>
<proteinExistence type="predicted"/>
<dbReference type="Proteomes" id="UP000740883">
    <property type="component" value="Unassembled WGS sequence"/>
</dbReference>
<name>A0A9P6KZS4_9MICR</name>